<dbReference type="GO" id="GO:0005524">
    <property type="term" value="F:ATP binding"/>
    <property type="evidence" value="ECO:0007669"/>
    <property type="project" value="UniProtKB-KW"/>
</dbReference>
<evidence type="ECO:0000256" key="2">
    <source>
        <dbReference type="ARBA" id="ARBA00022840"/>
    </source>
</evidence>
<dbReference type="InterPro" id="IPR000719">
    <property type="entry name" value="Prot_kinase_dom"/>
</dbReference>
<dbReference type="SUPFAM" id="SSF56112">
    <property type="entry name" value="Protein kinase-like (PK-like)"/>
    <property type="match status" value="1"/>
</dbReference>
<sequence length="155" mass="16405">IWSLGATLAEMATGHVLLPGTSSLDQLWRILGALPGPRPVELQRAVNKLHNLDPAALNHQFPLEMLCPKDLPGPPLVERLSRHGQGNGGGHHGLALAQAHGHGAIGGATPLEPALLDFLMACLQLDPANRPTAEELLQMPYLADAGQLFTGHLVL</sequence>
<accession>A0A8J4CSS3</accession>
<dbReference type="Pfam" id="PF00069">
    <property type="entry name" value="Pkinase"/>
    <property type="match status" value="1"/>
</dbReference>
<dbReference type="PROSITE" id="PS50011">
    <property type="entry name" value="PROTEIN_KINASE_DOM"/>
    <property type="match status" value="1"/>
</dbReference>
<dbReference type="Proteomes" id="UP000747110">
    <property type="component" value="Unassembled WGS sequence"/>
</dbReference>
<name>A0A8J4CSS3_9CHLO</name>
<feature type="non-terminal residue" evidence="4">
    <location>
        <position position="155"/>
    </location>
</feature>
<keyword evidence="5" id="KW-1185">Reference proteome</keyword>
<evidence type="ECO:0000313" key="5">
    <source>
        <dbReference type="Proteomes" id="UP000747110"/>
    </source>
</evidence>
<dbReference type="AlphaFoldDB" id="A0A8J4CSS3"/>
<keyword evidence="2" id="KW-0067">ATP-binding</keyword>
<dbReference type="OrthoDB" id="534417at2759"/>
<protein>
    <recommendedName>
        <fullName evidence="3">Protein kinase domain-containing protein</fullName>
    </recommendedName>
</protein>
<proteinExistence type="predicted"/>
<organism evidence="4 5">
    <name type="scientific">Volvox reticuliferus</name>
    <dbReference type="NCBI Taxonomy" id="1737510"/>
    <lineage>
        <taxon>Eukaryota</taxon>
        <taxon>Viridiplantae</taxon>
        <taxon>Chlorophyta</taxon>
        <taxon>core chlorophytes</taxon>
        <taxon>Chlorophyceae</taxon>
        <taxon>CS clade</taxon>
        <taxon>Chlamydomonadales</taxon>
        <taxon>Volvocaceae</taxon>
        <taxon>Volvox</taxon>
    </lineage>
</organism>
<dbReference type="PANTHER" id="PTHR24055">
    <property type="entry name" value="MITOGEN-ACTIVATED PROTEIN KINASE"/>
    <property type="match status" value="1"/>
</dbReference>
<dbReference type="Gene3D" id="1.10.510.10">
    <property type="entry name" value="Transferase(Phosphotransferase) domain 1"/>
    <property type="match status" value="1"/>
</dbReference>
<reference evidence="4" key="1">
    <citation type="journal article" date="2021" name="Proc. Natl. Acad. Sci. U.S.A.">
        <title>Three genomes in the algal genus Volvox reveal the fate of a haploid sex-determining region after a transition to homothallism.</title>
        <authorList>
            <person name="Yamamoto K."/>
            <person name="Hamaji T."/>
            <person name="Kawai-Toyooka H."/>
            <person name="Matsuzaki R."/>
            <person name="Takahashi F."/>
            <person name="Nishimura Y."/>
            <person name="Kawachi M."/>
            <person name="Noguchi H."/>
            <person name="Minakuchi Y."/>
            <person name="Umen J.G."/>
            <person name="Toyoda A."/>
            <person name="Nozaki H."/>
        </authorList>
    </citation>
    <scope>NUCLEOTIDE SEQUENCE</scope>
    <source>
        <strain evidence="4">NIES-3786</strain>
    </source>
</reference>
<keyword evidence="1" id="KW-0547">Nucleotide-binding</keyword>
<dbReference type="GO" id="GO:0004672">
    <property type="term" value="F:protein kinase activity"/>
    <property type="evidence" value="ECO:0007669"/>
    <property type="project" value="InterPro"/>
</dbReference>
<evidence type="ECO:0000313" key="4">
    <source>
        <dbReference type="EMBL" id="GIL85887.1"/>
    </source>
</evidence>
<evidence type="ECO:0000256" key="1">
    <source>
        <dbReference type="ARBA" id="ARBA00022741"/>
    </source>
</evidence>
<comment type="caution">
    <text evidence="4">The sequence shown here is derived from an EMBL/GenBank/DDBJ whole genome shotgun (WGS) entry which is preliminary data.</text>
</comment>
<gene>
    <name evidence="4" type="ORF">Vretifemale_14414</name>
</gene>
<dbReference type="EMBL" id="BNCP01000034">
    <property type="protein sequence ID" value="GIL85887.1"/>
    <property type="molecule type" value="Genomic_DNA"/>
</dbReference>
<feature type="non-terminal residue" evidence="4">
    <location>
        <position position="1"/>
    </location>
</feature>
<dbReference type="InterPro" id="IPR011009">
    <property type="entry name" value="Kinase-like_dom_sf"/>
</dbReference>
<feature type="domain" description="Protein kinase" evidence="3">
    <location>
        <begin position="1"/>
        <end position="142"/>
    </location>
</feature>
<dbReference type="InterPro" id="IPR050117">
    <property type="entry name" value="MAPK"/>
</dbReference>
<evidence type="ECO:0000259" key="3">
    <source>
        <dbReference type="PROSITE" id="PS50011"/>
    </source>
</evidence>